<comment type="caution">
    <text evidence="10">The sequence shown here is derived from an EMBL/GenBank/DDBJ whole genome shotgun (WGS) entry which is preliminary data.</text>
</comment>
<evidence type="ECO:0000256" key="6">
    <source>
        <dbReference type="ARBA" id="ARBA00023065"/>
    </source>
</evidence>
<proteinExistence type="inferred from homology"/>
<dbReference type="GO" id="GO:0046930">
    <property type="term" value="C:pore complex"/>
    <property type="evidence" value="ECO:0007669"/>
    <property type="project" value="UniProtKB-KW"/>
</dbReference>
<feature type="region of interest" description="Disordered" evidence="9">
    <location>
        <begin position="1"/>
        <end position="29"/>
    </location>
</feature>
<evidence type="ECO:0000256" key="2">
    <source>
        <dbReference type="ARBA" id="ARBA00009624"/>
    </source>
</evidence>
<feature type="compositionally biased region" description="Low complexity" evidence="9">
    <location>
        <begin position="16"/>
        <end position="29"/>
    </location>
</feature>
<evidence type="ECO:0000256" key="5">
    <source>
        <dbReference type="ARBA" id="ARBA00022692"/>
    </source>
</evidence>
<dbReference type="PROSITE" id="PS00558">
    <property type="entry name" value="EUKARYOTIC_PORIN"/>
    <property type="match status" value="1"/>
</dbReference>
<dbReference type="PANTHER" id="PTHR11743">
    <property type="entry name" value="VOLTAGE-DEPENDENT ANION-SELECTIVE CHANNEL"/>
    <property type="match status" value="1"/>
</dbReference>
<evidence type="ECO:0000256" key="3">
    <source>
        <dbReference type="ARBA" id="ARBA00022448"/>
    </source>
</evidence>
<dbReference type="OrthoDB" id="7827681at2759"/>
<comment type="similarity">
    <text evidence="2">Belongs to the eukaryotic mitochondrial porin (TC 1.B.8.1) family.</text>
</comment>
<evidence type="ECO:0000313" key="10">
    <source>
        <dbReference type="EMBL" id="KAF8696747.1"/>
    </source>
</evidence>
<comment type="subcellular location">
    <subcellularLocation>
        <location evidence="1">Membrane</location>
    </subcellularLocation>
</comment>
<dbReference type="GO" id="GO:0005741">
    <property type="term" value="C:mitochondrial outer membrane"/>
    <property type="evidence" value="ECO:0007669"/>
    <property type="project" value="InterPro"/>
</dbReference>
<gene>
    <name evidence="10" type="ORF">HU200_036377</name>
</gene>
<dbReference type="FunFam" id="2.40.160.10:FF:000003">
    <property type="entry name" value="Outer mitochondrial membrane protein porin"/>
    <property type="match status" value="1"/>
</dbReference>
<keyword evidence="5" id="KW-0812">Transmembrane</keyword>
<keyword evidence="7" id="KW-0626">Porin</keyword>
<dbReference type="CDD" id="cd07306">
    <property type="entry name" value="Porin3_VDAC"/>
    <property type="match status" value="1"/>
</dbReference>
<evidence type="ECO:0000256" key="8">
    <source>
        <dbReference type="ARBA" id="ARBA00023136"/>
    </source>
</evidence>
<protein>
    <recommendedName>
        <fullName evidence="12">Mitochondrial outer membrane protein porin 3</fullName>
    </recommendedName>
</protein>
<dbReference type="EMBL" id="JACEFO010001880">
    <property type="protein sequence ID" value="KAF8696747.1"/>
    <property type="molecule type" value="Genomic_DNA"/>
</dbReference>
<evidence type="ECO:0000256" key="9">
    <source>
        <dbReference type="SAM" id="MobiDB-lite"/>
    </source>
</evidence>
<dbReference type="InterPro" id="IPR001925">
    <property type="entry name" value="Porin_Euk"/>
</dbReference>
<name>A0A835BGH3_9POAL</name>
<keyword evidence="8" id="KW-0472">Membrane</keyword>
<dbReference type="GO" id="GO:0015288">
    <property type="term" value="F:porin activity"/>
    <property type="evidence" value="ECO:0007669"/>
    <property type="project" value="UniProtKB-KW"/>
</dbReference>
<dbReference type="PANTHER" id="PTHR11743:SF62">
    <property type="entry name" value="MITOCHONDRIAL OUTER MEMBRANE PROTEIN PORIN 3"/>
    <property type="match status" value="1"/>
</dbReference>
<dbReference type="Gene3D" id="2.40.160.10">
    <property type="entry name" value="Porin"/>
    <property type="match status" value="1"/>
</dbReference>
<organism evidence="10 11">
    <name type="scientific">Digitaria exilis</name>
    <dbReference type="NCBI Taxonomy" id="1010633"/>
    <lineage>
        <taxon>Eukaryota</taxon>
        <taxon>Viridiplantae</taxon>
        <taxon>Streptophyta</taxon>
        <taxon>Embryophyta</taxon>
        <taxon>Tracheophyta</taxon>
        <taxon>Spermatophyta</taxon>
        <taxon>Magnoliopsida</taxon>
        <taxon>Liliopsida</taxon>
        <taxon>Poales</taxon>
        <taxon>Poaceae</taxon>
        <taxon>PACMAD clade</taxon>
        <taxon>Panicoideae</taxon>
        <taxon>Panicodae</taxon>
        <taxon>Paniceae</taxon>
        <taxon>Anthephorinae</taxon>
        <taxon>Digitaria</taxon>
    </lineage>
</organism>
<keyword evidence="4" id="KW-1134">Transmembrane beta strand</keyword>
<evidence type="ECO:0000256" key="7">
    <source>
        <dbReference type="ARBA" id="ARBA00023114"/>
    </source>
</evidence>
<dbReference type="InterPro" id="IPR023614">
    <property type="entry name" value="Porin_dom_sf"/>
</dbReference>
<sequence>MAPGLYTDIGKKTRGPARLLSPSSSSAAPRFYSRSCCSLPEKPRLILTRVVFRLRADLLYKDYNTHQKFSITTCSPHGVLLTTITMDEFGTPGLKSILSLVVPDQRSGKLELQYLHEYAGVNASVGLNSNPMVNLSGVFGSKALSVGVDVSFDPATSNFTKYNAALSLTNPDLIASLHLNNHGDTLVASYYHLVKQHSGTAVGAELSHSFSRNESTLIFGSQHSLDPHTTVKARFNNYGMASALVQHEWRPKSFVTVSGEVDTKAIEKSAKVGLSLVLKH</sequence>
<evidence type="ECO:0000256" key="1">
    <source>
        <dbReference type="ARBA" id="ARBA00004370"/>
    </source>
</evidence>
<reference evidence="10" key="1">
    <citation type="submission" date="2020-07" db="EMBL/GenBank/DDBJ databases">
        <title>Genome sequence and genetic diversity analysis of an under-domesticated orphan crop, white fonio (Digitaria exilis).</title>
        <authorList>
            <person name="Bennetzen J.L."/>
            <person name="Chen S."/>
            <person name="Ma X."/>
            <person name="Wang X."/>
            <person name="Yssel A.E.J."/>
            <person name="Chaluvadi S.R."/>
            <person name="Johnson M."/>
            <person name="Gangashetty P."/>
            <person name="Hamidou F."/>
            <person name="Sanogo M.D."/>
            <person name="Zwaenepoel A."/>
            <person name="Wallace J."/>
            <person name="Van De Peer Y."/>
            <person name="Van Deynze A."/>
        </authorList>
    </citation>
    <scope>NUCLEOTIDE SEQUENCE</scope>
    <source>
        <tissue evidence="10">Leaves</tissue>
    </source>
</reference>
<keyword evidence="6" id="KW-0406">Ion transport</keyword>
<keyword evidence="3" id="KW-0813">Transport</keyword>
<accession>A0A835BGH3</accession>
<dbReference type="Proteomes" id="UP000636709">
    <property type="component" value="Unassembled WGS sequence"/>
</dbReference>
<dbReference type="GO" id="GO:0008308">
    <property type="term" value="F:voltage-gated monoatomic anion channel activity"/>
    <property type="evidence" value="ECO:0007669"/>
    <property type="project" value="InterPro"/>
</dbReference>
<dbReference type="InterPro" id="IPR027246">
    <property type="entry name" value="Porin_Euk/Tom40"/>
</dbReference>
<evidence type="ECO:0008006" key="12">
    <source>
        <dbReference type="Google" id="ProtNLM"/>
    </source>
</evidence>
<dbReference type="Pfam" id="PF01459">
    <property type="entry name" value="Porin_3"/>
    <property type="match status" value="1"/>
</dbReference>
<keyword evidence="11" id="KW-1185">Reference proteome</keyword>
<evidence type="ECO:0000256" key="4">
    <source>
        <dbReference type="ARBA" id="ARBA00022452"/>
    </source>
</evidence>
<evidence type="ECO:0000313" key="11">
    <source>
        <dbReference type="Proteomes" id="UP000636709"/>
    </source>
</evidence>
<dbReference type="AlphaFoldDB" id="A0A835BGH3"/>